<keyword evidence="13" id="KW-1185">Reference proteome</keyword>
<dbReference type="PROSITE" id="PS50928">
    <property type="entry name" value="ABC_TM1"/>
    <property type="match status" value="1"/>
</dbReference>
<evidence type="ECO:0000256" key="4">
    <source>
        <dbReference type="ARBA" id="ARBA00022475"/>
    </source>
</evidence>
<feature type="transmembrane region" description="Helical" evidence="9">
    <location>
        <begin position="30"/>
        <end position="52"/>
    </location>
</feature>
<feature type="transmembrane region" description="Helical" evidence="9">
    <location>
        <begin position="123"/>
        <end position="151"/>
    </location>
</feature>
<feature type="transmembrane region" description="Helical" evidence="9">
    <location>
        <begin position="157"/>
        <end position="179"/>
    </location>
</feature>
<dbReference type="InterPro" id="IPR035906">
    <property type="entry name" value="MetI-like_sf"/>
</dbReference>
<accession>A0A8J3AIF2</accession>
<keyword evidence="7 9" id="KW-1133">Transmembrane helix</keyword>
<comment type="similarity">
    <text evidence="2 10">Belongs to the binding-protein-dependent transport system permease family. CysTW subfamily.</text>
</comment>
<dbReference type="InterPro" id="IPR000515">
    <property type="entry name" value="MetI-like"/>
</dbReference>
<dbReference type="PANTHER" id="PTHR30425">
    <property type="entry name" value="PHOSPHATE TRANSPORT SYSTEM PERMEASE PROTEIN PST"/>
    <property type="match status" value="1"/>
</dbReference>
<evidence type="ECO:0000256" key="7">
    <source>
        <dbReference type="ARBA" id="ARBA00022989"/>
    </source>
</evidence>
<dbReference type="OrthoDB" id="9785113at2"/>
<dbReference type="CDD" id="cd06261">
    <property type="entry name" value="TM_PBP2"/>
    <property type="match status" value="1"/>
</dbReference>
<sequence>MAIPQVEISQVFRQTQKKTTFQSTIFNRSFLIACFCSSLILGIILFTIVYFIGKTGIHVFHDVSFKEFFLSFKWEPYENHFGAGSFIIGTLSLTALTLLFTVPISLSIAIFNTQFAPVWLRNFLSLTLDILVGIPSIVYGYIGLTLLIPLIRDTFQTGLGSGLLAASLVLTLMCIPTVVKISEDSFMAVPNDLKDASYALGSTHFQMIRRVLIPASSSGVTTAIILGMARAIGETMAVVMVIGNTAQIAKSLTMPTSVLTSNIVMEILNVSYDSTWNYALYMMAFILLCISLLLIIIIRNLRKKGA</sequence>
<evidence type="ECO:0000259" key="11">
    <source>
        <dbReference type="PROSITE" id="PS50928"/>
    </source>
</evidence>
<dbReference type="SUPFAM" id="SSF161098">
    <property type="entry name" value="MetI-like"/>
    <property type="match status" value="1"/>
</dbReference>
<comment type="function">
    <text evidence="10">Part of the binding-protein-dependent transport system for phosphate; probably responsible for the translocation of the substrate across the membrane.</text>
</comment>
<feature type="domain" description="ABC transmembrane type-1" evidence="11">
    <location>
        <begin position="87"/>
        <end position="298"/>
    </location>
</feature>
<dbReference type="RefSeq" id="WP_087999930.1">
    <property type="nucleotide sequence ID" value="NZ_BMHB01000001.1"/>
</dbReference>
<evidence type="ECO:0000313" key="12">
    <source>
        <dbReference type="EMBL" id="GGI15072.1"/>
    </source>
</evidence>
<dbReference type="Gene3D" id="1.10.3720.10">
    <property type="entry name" value="MetI-like"/>
    <property type="match status" value="1"/>
</dbReference>
<dbReference type="InterPro" id="IPR011864">
    <property type="entry name" value="Phosphate_PstC"/>
</dbReference>
<keyword evidence="4 10" id="KW-1003">Cell membrane</keyword>
<dbReference type="InterPro" id="IPR051124">
    <property type="entry name" value="Phosphate_Transport_Permease"/>
</dbReference>
<comment type="subcellular location">
    <subcellularLocation>
        <location evidence="1 9">Cell membrane</location>
        <topology evidence="1 9">Multi-pass membrane protein</topology>
    </subcellularLocation>
</comment>
<keyword evidence="3 9" id="KW-0813">Transport</keyword>
<reference evidence="13" key="1">
    <citation type="journal article" date="2019" name="Int. J. Syst. Evol. Microbiol.">
        <title>The Global Catalogue of Microorganisms (GCM) 10K type strain sequencing project: providing services to taxonomists for standard genome sequencing and annotation.</title>
        <authorList>
            <consortium name="The Broad Institute Genomics Platform"/>
            <consortium name="The Broad Institute Genome Sequencing Center for Infectious Disease"/>
            <person name="Wu L."/>
            <person name="Ma J."/>
        </authorList>
    </citation>
    <scope>NUCLEOTIDE SEQUENCE [LARGE SCALE GENOMIC DNA]</scope>
    <source>
        <strain evidence="13">CGMCC 1.14993</strain>
    </source>
</reference>
<keyword evidence="8 9" id="KW-0472">Membrane</keyword>
<evidence type="ECO:0000313" key="13">
    <source>
        <dbReference type="Proteomes" id="UP000626244"/>
    </source>
</evidence>
<evidence type="ECO:0000256" key="9">
    <source>
        <dbReference type="RuleBase" id="RU363032"/>
    </source>
</evidence>
<dbReference type="Proteomes" id="UP000626244">
    <property type="component" value="Unassembled WGS sequence"/>
</dbReference>
<proteinExistence type="inferred from homology"/>
<dbReference type="Pfam" id="PF00528">
    <property type="entry name" value="BPD_transp_1"/>
    <property type="match status" value="1"/>
</dbReference>
<evidence type="ECO:0000256" key="3">
    <source>
        <dbReference type="ARBA" id="ARBA00022448"/>
    </source>
</evidence>
<evidence type="ECO:0000256" key="10">
    <source>
        <dbReference type="RuleBase" id="RU363054"/>
    </source>
</evidence>
<keyword evidence="5 10" id="KW-0592">Phosphate transport</keyword>
<dbReference type="EMBL" id="BMHB01000001">
    <property type="protein sequence ID" value="GGI15072.1"/>
    <property type="molecule type" value="Genomic_DNA"/>
</dbReference>
<gene>
    <name evidence="12" type="primary">pstC</name>
    <name evidence="12" type="ORF">GCM10007380_26130</name>
</gene>
<dbReference type="PANTHER" id="PTHR30425:SF1">
    <property type="entry name" value="PHOSPHATE TRANSPORT SYSTEM PERMEASE PROTEIN PSTC"/>
    <property type="match status" value="1"/>
</dbReference>
<evidence type="ECO:0000256" key="1">
    <source>
        <dbReference type="ARBA" id="ARBA00004651"/>
    </source>
</evidence>
<feature type="transmembrane region" description="Helical" evidence="9">
    <location>
        <begin position="86"/>
        <end position="111"/>
    </location>
</feature>
<dbReference type="AlphaFoldDB" id="A0A8J3AIF2"/>
<dbReference type="GO" id="GO:0005886">
    <property type="term" value="C:plasma membrane"/>
    <property type="evidence" value="ECO:0007669"/>
    <property type="project" value="UniProtKB-SubCell"/>
</dbReference>
<comment type="caution">
    <text evidence="12">The sequence shown here is derived from an EMBL/GenBank/DDBJ whole genome shotgun (WGS) entry which is preliminary data.</text>
</comment>
<dbReference type="NCBIfam" id="TIGR02138">
    <property type="entry name" value="phosphate_pstC"/>
    <property type="match status" value="1"/>
</dbReference>
<evidence type="ECO:0000256" key="2">
    <source>
        <dbReference type="ARBA" id="ARBA00007069"/>
    </source>
</evidence>
<keyword evidence="6 9" id="KW-0812">Transmembrane</keyword>
<dbReference type="GO" id="GO:0005315">
    <property type="term" value="F:phosphate transmembrane transporter activity"/>
    <property type="evidence" value="ECO:0007669"/>
    <property type="project" value="InterPro"/>
</dbReference>
<protein>
    <recommendedName>
        <fullName evidence="10">Phosphate transport system permease protein</fullName>
    </recommendedName>
</protein>
<organism evidence="12 13">
    <name type="scientific">Gottfriedia solisilvae</name>
    <dbReference type="NCBI Taxonomy" id="1516104"/>
    <lineage>
        <taxon>Bacteria</taxon>
        <taxon>Bacillati</taxon>
        <taxon>Bacillota</taxon>
        <taxon>Bacilli</taxon>
        <taxon>Bacillales</taxon>
        <taxon>Bacillaceae</taxon>
        <taxon>Gottfriedia</taxon>
    </lineage>
</organism>
<feature type="transmembrane region" description="Helical" evidence="9">
    <location>
        <begin position="278"/>
        <end position="298"/>
    </location>
</feature>
<evidence type="ECO:0000256" key="5">
    <source>
        <dbReference type="ARBA" id="ARBA00022592"/>
    </source>
</evidence>
<feature type="transmembrane region" description="Helical" evidence="9">
    <location>
        <begin position="211"/>
        <end position="232"/>
    </location>
</feature>
<dbReference type="GO" id="GO:0006817">
    <property type="term" value="P:phosphate ion transport"/>
    <property type="evidence" value="ECO:0007669"/>
    <property type="project" value="UniProtKB-KW"/>
</dbReference>
<name>A0A8J3AIF2_9BACI</name>
<evidence type="ECO:0000256" key="8">
    <source>
        <dbReference type="ARBA" id="ARBA00023136"/>
    </source>
</evidence>
<evidence type="ECO:0000256" key="6">
    <source>
        <dbReference type="ARBA" id="ARBA00022692"/>
    </source>
</evidence>